<protein>
    <submittedName>
        <fullName evidence="1">Uncharacterized protein</fullName>
    </submittedName>
</protein>
<name>A0A1A9ZJJ8_GLOPL</name>
<organism evidence="1 2">
    <name type="scientific">Glossina pallidipes</name>
    <name type="common">Tsetse fly</name>
    <dbReference type="NCBI Taxonomy" id="7398"/>
    <lineage>
        <taxon>Eukaryota</taxon>
        <taxon>Metazoa</taxon>
        <taxon>Ecdysozoa</taxon>
        <taxon>Arthropoda</taxon>
        <taxon>Hexapoda</taxon>
        <taxon>Insecta</taxon>
        <taxon>Pterygota</taxon>
        <taxon>Neoptera</taxon>
        <taxon>Endopterygota</taxon>
        <taxon>Diptera</taxon>
        <taxon>Brachycera</taxon>
        <taxon>Muscomorpha</taxon>
        <taxon>Hippoboscoidea</taxon>
        <taxon>Glossinidae</taxon>
        <taxon>Glossina</taxon>
    </lineage>
</organism>
<evidence type="ECO:0000313" key="2">
    <source>
        <dbReference type="Proteomes" id="UP000092445"/>
    </source>
</evidence>
<dbReference type="AlphaFoldDB" id="A0A1A9ZJJ8"/>
<dbReference type="Proteomes" id="UP000092445">
    <property type="component" value="Unassembled WGS sequence"/>
</dbReference>
<evidence type="ECO:0000313" key="1">
    <source>
        <dbReference type="EnsemblMetazoa" id="GPAI016854-PA"/>
    </source>
</evidence>
<reference evidence="2" key="1">
    <citation type="submission" date="2014-03" db="EMBL/GenBank/DDBJ databases">
        <authorList>
            <person name="Aksoy S."/>
            <person name="Warren W."/>
            <person name="Wilson R.K."/>
        </authorList>
    </citation>
    <scope>NUCLEOTIDE SEQUENCE [LARGE SCALE GENOMIC DNA]</scope>
    <source>
        <strain evidence="2">IAEA</strain>
    </source>
</reference>
<keyword evidence="2" id="KW-1185">Reference proteome</keyword>
<accession>A0A1A9ZJJ8</accession>
<sequence>MNNNTTNNNNNNNIHLHCYHHHHADAELRYKHELNEQISQKRLSTSMAQQLDKDMCNRHFVVFDTFWGRPGHGAPGADKRKLKLNRLLYGSPECTPLLQGTSYSNDIHI</sequence>
<reference evidence="1" key="2">
    <citation type="submission" date="2020-05" db="UniProtKB">
        <authorList>
            <consortium name="EnsemblMetazoa"/>
        </authorList>
    </citation>
    <scope>IDENTIFICATION</scope>
    <source>
        <strain evidence="1">IAEA</strain>
    </source>
</reference>
<dbReference type="EnsemblMetazoa" id="GPAI016854-RA">
    <property type="protein sequence ID" value="GPAI016854-PA"/>
    <property type="gene ID" value="GPAI016854"/>
</dbReference>
<proteinExistence type="predicted"/>
<dbReference type="VEuPathDB" id="VectorBase:GPAI016854"/>